<reference evidence="2 3" key="1">
    <citation type="submission" date="2019-10" db="EMBL/GenBank/DDBJ databases">
        <authorList>
            <person name="Case Z.W."/>
            <person name="Garlena R.A."/>
            <person name="Russell D.A."/>
            <person name="Pope W.H."/>
            <person name="Jacobs-Sera D."/>
            <person name="Hatfull G.F."/>
        </authorList>
    </citation>
    <scope>NUCLEOTIDE SEQUENCE [LARGE SCALE GENOMIC DNA]</scope>
</reference>
<dbReference type="GeneID" id="63026865"/>
<dbReference type="PROSITE" id="PS51084">
    <property type="entry name" value="HIT_2"/>
    <property type="match status" value="1"/>
</dbReference>
<evidence type="ECO:0000313" key="3">
    <source>
        <dbReference type="Proteomes" id="UP000425480"/>
    </source>
</evidence>
<sequence length="120" mass="13456">MTMYTDQDPDCVFCRLVLDGKVETDPHMPAAWFEPLNPVVPGHMLFIPMWHVEHRTRATEAGLAIASRAAAVYARRQDVDYNLITSSGAAATQTIPHLHLHYVPRHADDGLALPWTGQQR</sequence>
<evidence type="ECO:0000313" key="2">
    <source>
        <dbReference type="EMBL" id="QGJ95796.1"/>
    </source>
</evidence>
<dbReference type="InterPro" id="IPR036265">
    <property type="entry name" value="HIT-like_sf"/>
</dbReference>
<protein>
    <submittedName>
        <fullName evidence="2">Histidine triad nucleotide binding protein</fullName>
    </submittedName>
</protein>
<dbReference type="EMBL" id="MN586047">
    <property type="protein sequence ID" value="QGJ95796.1"/>
    <property type="molecule type" value="Genomic_DNA"/>
</dbReference>
<dbReference type="Pfam" id="PF01230">
    <property type="entry name" value="HIT"/>
    <property type="match status" value="1"/>
</dbReference>
<dbReference type="Proteomes" id="UP000425480">
    <property type="component" value="Segment"/>
</dbReference>
<dbReference type="PANTHER" id="PTHR46648">
    <property type="entry name" value="HIT FAMILY PROTEIN 1"/>
    <property type="match status" value="1"/>
</dbReference>
<proteinExistence type="predicted"/>
<dbReference type="InterPro" id="IPR011146">
    <property type="entry name" value="HIT-like"/>
</dbReference>
<dbReference type="GO" id="GO:0003824">
    <property type="term" value="F:catalytic activity"/>
    <property type="evidence" value="ECO:0007669"/>
    <property type="project" value="InterPro"/>
</dbReference>
<evidence type="ECO:0000259" key="1">
    <source>
        <dbReference type="PROSITE" id="PS51084"/>
    </source>
</evidence>
<feature type="domain" description="HIT" evidence="1">
    <location>
        <begin position="38"/>
        <end position="112"/>
    </location>
</feature>
<dbReference type="KEGG" id="vg:63026865"/>
<name>A0A649VTJ9_9CAUD</name>
<dbReference type="InterPro" id="IPR001310">
    <property type="entry name" value="Histidine_triad_HIT"/>
</dbReference>
<dbReference type="RefSeq" id="YP_010002316.1">
    <property type="nucleotide sequence ID" value="NC_053243.1"/>
</dbReference>
<gene>
    <name evidence="2" type="primary">10</name>
    <name evidence="2" type="ORF">SEA_EMOORE_10</name>
</gene>
<keyword evidence="3" id="KW-1185">Reference proteome</keyword>
<accession>A0A649VTJ9</accession>
<organism evidence="2 3">
    <name type="scientific">Gordonia phage EMoore</name>
    <dbReference type="NCBI Taxonomy" id="2656534"/>
    <lineage>
        <taxon>Viruses</taxon>
        <taxon>Duplodnaviria</taxon>
        <taxon>Heunggongvirae</taxon>
        <taxon>Uroviricota</taxon>
        <taxon>Caudoviricetes</taxon>
        <taxon>Stackebrandtviridae</taxon>
        <taxon>Schenleyvirinae</taxon>
        <taxon>Leonardvirus</taxon>
        <taxon>Leonardvirus emoore</taxon>
    </lineage>
</organism>
<dbReference type="PANTHER" id="PTHR46648:SF1">
    <property type="entry name" value="ADENOSINE 5'-MONOPHOSPHORAMIDASE HNT1"/>
    <property type="match status" value="1"/>
</dbReference>
<dbReference type="GO" id="GO:0009117">
    <property type="term" value="P:nucleotide metabolic process"/>
    <property type="evidence" value="ECO:0007669"/>
    <property type="project" value="TreeGrafter"/>
</dbReference>
<dbReference type="Gene3D" id="3.30.428.10">
    <property type="entry name" value="HIT-like"/>
    <property type="match status" value="1"/>
</dbReference>
<dbReference type="SUPFAM" id="SSF54197">
    <property type="entry name" value="HIT-like"/>
    <property type="match status" value="1"/>
</dbReference>